<dbReference type="InterPro" id="IPR042272">
    <property type="entry name" value="ATP12_ATP_synth-F1-assembly_N"/>
</dbReference>
<evidence type="ECO:0000256" key="5">
    <source>
        <dbReference type="ARBA" id="ARBA00023186"/>
    </source>
</evidence>
<comment type="caution">
    <text evidence="7">The sequence shown here is derived from an EMBL/GenBank/DDBJ whole genome shotgun (WGS) entry which is preliminary data.</text>
</comment>
<protein>
    <recommendedName>
        <fullName evidence="9">ATP12-domain-containing protein</fullName>
    </recommendedName>
</protein>
<dbReference type="InterPro" id="IPR023335">
    <property type="entry name" value="ATP12_ortho_dom_sf"/>
</dbReference>
<dbReference type="Gene3D" id="1.10.3580.10">
    <property type="entry name" value="ATP12 ATPase"/>
    <property type="match status" value="1"/>
</dbReference>
<sequence>MFLERLARHGSARLATRNFPKSRITVTYSNARWQSTTSKPNDAAHDGPPVTDTNRAETTQKRFWKDVDVEQRDNSWVVTLDRRALKTPSGNTLKLPLSKSLPATLIAAEWDHQETLLKPHALPMTSITARAVDAMTDEKTRADVIEAIVKYIHTDTICFFHDNPEPLERLQAQRWTPLLDWARKAFDITLNVSNSVLSVRQPAETEEKLRKVLQSFDNWELAAVERATYSSKSLVIALALVKKHLSVEDASLASTVEVDSQIERWGEVEDTHDVDYQDIRRQLGSAACLLSNV</sequence>
<dbReference type="SUPFAM" id="SSF160909">
    <property type="entry name" value="ATP12-like"/>
    <property type="match status" value="1"/>
</dbReference>
<evidence type="ECO:0000313" key="8">
    <source>
        <dbReference type="Proteomes" id="UP000521872"/>
    </source>
</evidence>
<dbReference type="AlphaFoldDB" id="A0A8H4VPA3"/>
<feature type="region of interest" description="Disordered" evidence="6">
    <location>
        <begin position="32"/>
        <end position="59"/>
    </location>
</feature>
<evidence type="ECO:0000313" key="7">
    <source>
        <dbReference type="EMBL" id="KAF4615134.1"/>
    </source>
</evidence>
<keyword evidence="3" id="KW-0809">Transit peptide</keyword>
<evidence type="ECO:0008006" key="9">
    <source>
        <dbReference type="Google" id="ProtNLM"/>
    </source>
</evidence>
<dbReference type="Pfam" id="PF07542">
    <property type="entry name" value="ATP12"/>
    <property type="match status" value="1"/>
</dbReference>
<evidence type="ECO:0000256" key="4">
    <source>
        <dbReference type="ARBA" id="ARBA00023128"/>
    </source>
</evidence>
<dbReference type="EMBL" id="JAACJL010000044">
    <property type="protein sequence ID" value="KAF4615134.1"/>
    <property type="molecule type" value="Genomic_DNA"/>
</dbReference>
<reference evidence="7 8" key="1">
    <citation type="submission" date="2019-12" db="EMBL/GenBank/DDBJ databases">
        <authorList>
            <person name="Floudas D."/>
            <person name="Bentzer J."/>
            <person name="Ahren D."/>
            <person name="Johansson T."/>
            <person name="Persson P."/>
            <person name="Tunlid A."/>
        </authorList>
    </citation>
    <scope>NUCLEOTIDE SEQUENCE [LARGE SCALE GENOMIC DNA]</scope>
    <source>
        <strain evidence="7 8">CBS 102.39</strain>
    </source>
</reference>
<dbReference type="PANTHER" id="PTHR21013:SF10">
    <property type="entry name" value="ATP SYNTHASE MITOCHONDRIAL F1 COMPLEX ASSEMBLY FACTOR 2"/>
    <property type="match status" value="1"/>
</dbReference>
<keyword evidence="4" id="KW-0496">Mitochondrion</keyword>
<gene>
    <name evidence="7" type="ORF">D9613_003158</name>
</gene>
<organism evidence="7 8">
    <name type="scientific">Agrocybe pediades</name>
    <dbReference type="NCBI Taxonomy" id="84607"/>
    <lineage>
        <taxon>Eukaryota</taxon>
        <taxon>Fungi</taxon>
        <taxon>Dikarya</taxon>
        <taxon>Basidiomycota</taxon>
        <taxon>Agaricomycotina</taxon>
        <taxon>Agaricomycetes</taxon>
        <taxon>Agaricomycetidae</taxon>
        <taxon>Agaricales</taxon>
        <taxon>Agaricineae</taxon>
        <taxon>Strophariaceae</taxon>
        <taxon>Agrocybe</taxon>
    </lineage>
</organism>
<comment type="subcellular location">
    <subcellularLocation>
        <location evidence="1">Mitochondrion</location>
    </subcellularLocation>
</comment>
<name>A0A8H4VPA3_9AGAR</name>
<keyword evidence="5" id="KW-0143">Chaperone</keyword>
<dbReference type="Gene3D" id="3.30.2180.10">
    <property type="entry name" value="ATP12-like"/>
    <property type="match status" value="1"/>
</dbReference>
<dbReference type="InterPro" id="IPR011419">
    <property type="entry name" value="ATP12_ATP_synth-F1-assembly"/>
</dbReference>
<evidence type="ECO:0000256" key="1">
    <source>
        <dbReference type="ARBA" id="ARBA00004173"/>
    </source>
</evidence>
<dbReference type="GO" id="GO:0005739">
    <property type="term" value="C:mitochondrion"/>
    <property type="evidence" value="ECO:0007669"/>
    <property type="project" value="UniProtKB-SubCell"/>
</dbReference>
<proteinExistence type="inferred from homology"/>
<keyword evidence="8" id="KW-1185">Reference proteome</keyword>
<dbReference type="PANTHER" id="PTHR21013">
    <property type="entry name" value="ATP SYNTHASE MITOCHONDRIAL F1 COMPLEX ASSEMBLY FACTOR 2/ATP12 PROTEIN, MITOCHONDRIAL PRECURSOR"/>
    <property type="match status" value="1"/>
</dbReference>
<accession>A0A8H4VPA3</accession>
<evidence type="ECO:0000256" key="3">
    <source>
        <dbReference type="ARBA" id="ARBA00022946"/>
    </source>
</evidence>
<evidence type="ECO:0000256" key="6">
    <source>
        <dbReference type="SAM" id="MobiDB-lite"/>
    </source>
</evidence>
<dbReference type="GO" id="GO:0033615">
    <property type="term" value="P:mitochondrial proton-transporting ATP synthase complex assembly"/>
    <property type="evidence" value="ECO:0007669"/>
    <property type="project" value="TreeGrafter"/>
</dbReference>
<evidence type="ECO:0000256" key="2">
    <source>
        <dbReference type="ARBA" id="ARBA00008231"/>
    </source>
</evidence>
<dbReference type="Proteomes" id="UP000521872">
    <property type="component" value="Unassembled WGS sequence"/>
</dbReference>
<comment type="similarity">
    <text evidence="2">Belongs to the ATP12 family.</text>
</comment>